<feature type="region of interest" description="Disordered" evidence="6">
    <location>
        <begin position="396"/>
        <end position="435"/>
    </location>
</feature>
<evidence type="ECO:0000256" key="3">
    <source>
        <dbReference type="ARBA" id="ARBA00032284"/>
    </source>
</evidence>
<keyword evidence="2" id="KW-0007">Acetylation</keyword>
<organism evidence="8 9">
    <name type="scientific">Subtercola frigoramans</name>
    <dbReference type="NCBI Taxonomy" id="120298"/>
    <lineage>
        <taxon>Bacteria</taxon>
        <taxon>Bacillati</taxon>
        <taxon>Actinomycetota</taxon>
        <taxon>Actinomycetes</taxon>
        <taxon>Micrococcales</taxon>
        <taxon>Microbacteriaceae</taxon>
        <taxon>Subtercola</taxon>
    </lineage>
</organism>
<dbReference type="PANTHER" id="PTHR42776">
    <property type="entry name" value="SERINE PEPTIDASE S9 FAMILY MEMBER"/>
    <property type="match status" value="1"/>
</dbReference>
<reference evidence="8 9" key="1">
    <citation type="submission" date="2021-01" db="EMBL/GenBank/DDBJ databases">
        <title>Sequencing the genomes of 1000 actinobacteria strains.</title>
        <authorList>
            <person name="Klenk H.-P."/>
        </authorList>
    </citation>
    <scope>NUCLEOTIDE SEQUENCE [LARGE SCALE GENOMIC DNA]</scope>
    <source>
        <strain evidence="8 9">DSM 13057</strain>
    </source>
</reference>
<dbReference type="GO" id="GO:0004177">
    <property type="term" value="F:aminopeptidase activity"/>
    <property type="evidence" value="ECO:0007669"/>
    <property type="project" value="UniProtKB-KW"/>
</dbReference>
<comment type="function">
    <text evidence="5">This enzyme catalyzes the hydrolysis of the N-terminal peptide bond of an N-acetylated peptide to generate an N-acetylated amino acid and a peptide with a free N-terminus. It preferentially cleaves off Ac-Ala, Ac-Met and Ac-Ser. Also, involved in the degradation of oxidized and glycated proteins.</text>
</comment>
<dbReference type="Proteomes" id="UP000776164">
    <property type="component" value="Unassembled WGS sequence"/>
</dbReference>
<dbReference type="InterPro" id="IPR029058">
    <property type="entry name" value="AB_hydrolase_fold"/>
</dbReference>
<dbReference type="PANTHER" id="PTHR42776:SF27">
    <property type="entry name" value="DIPEPTIDYL PEPTIDASE FAMILY MEMBER 6"/>
    <property type="match status" value="1"/>
</dbReference>
<name>A0ABS2L6G5_9MICO</name>
<dbReference type="PRINTS" id="PR00862">
    <property type="entry name" value="PROLIGOPTASE"/>
</dbReference>
<feature type="domain" description="Peptidase S9 prolyl oligopeptidase catalytic" evidence="7">
    <location>
        <begin position="436"/>
        <end position="643"/>
    </location>
</feature>
<evidence type="ECO:0000313" key="8">
    <source>
        <dbReference type="EMBL" id="MBM7472691.1"/>
    </source>
</evidence>
<proteinExistence type="predicted"/>
<evidence type="ECO:0000256" key="2">
    <source>
        <dbReference type="ARBA" id="ARBA00022990"/>
    </source>
</evidence>
<evidence type="ECO:0000256" key="6">
    <source>
        <dbReference type="SAM" id="MobiDB-lite"/>
    </source>
</evidence>
<evidence type="ECO:0000256" key="4">
    <source>
        <dbReference type="ARBA" id="ARBA00032596"/>
    </source>
</evidence>
<dbReference type="RefSeq" id="WP_307827175.1">
    <property type="nucleotide sequence ID" value="NZ_BAAAHT010000002.1"/>
</dbReference>
<dbReference type="PROSITE" id="PS00708">
    <property type="entry name" value="PRO_ENDOPEP_SER"/>
    <property type="match status" value="1"/>
</dbReference>
<keyword evidence="9" id="KW-1185">Reference proteome</keyword>
<dbReference type="InterPro" id="IPR001375">
    <property type="entry name" value="Peptidase_S9_cat"/>
</dbReference>
<keyword evidence="1" id="KW-0378">Hydrolase</keyword>
<evidence type="ECO:0000313" key="9">
    <source>
        <dbReference type="Proteomes" id="UP000776164"/>
    </source>
</evidence>
<accession>A0ABS2L6G5</accession>
<dbReference type="Gene3D" id="2.130.10.120">
    <property type="entry name" value="Prolyl oligopeptidase, N-terminal domain"/>
    <property type="match status" value="1"/>
</dbReference>
<evidence type="ECO:0000256" key="1">
    <source>
        <dbReference type="ARBA" id="ARBA00022801"/>
    </source>
</evidence>
<gene>
    <name evidence="8" type="ORF">JOE66_002325</name>
</gene>
<dbReference type="SUPFAM" id="SSF50993">
    <property type="entry name" value="Peptidase/esterase 'gauge' domain"/>
    <property type="match status" value="1"/>
</dbReference>
<keyword evidence="8" id="KW-0031">Aminopeptidase</keyword>
<evidence type="ECO:0000256" key="5">
    <source>
        <dbReference type="ARBA" id="ARBA00045885"/>
    </source>
</evidence>
<dbReference type="SUPFAM" id="SSF53474">
    <property type="entry name" value="alpha/beta-Hydrolases"/>
    <property type="match status" value="1"/>
</dbReference>
<dbReference type="Pfam" id="PF00326">
    <property type="entry name" value="Peptidase_S9"/>
    <property type="match status" value="1"/>
</dbReference>
<dbReference type="Gene3D" id="2.120.10.30">
    <property type="entry name" value="TolB, C-terminal domain"/>
    <property type="match status" value="1"/>
</dbReference>
<protein>
    <recommendedName>
        <fullName evidence="4">Acyl-peptide hydrolase</fullName>
    </recommendedName>
    <alternativeName>
        <fullName evidence="3">Acylaminoacyl-peptidase</fullName>
    </alternativeName>
</protein>
<comment type="caution">
    <text evidence="8">The sequence shown here is derived from an EMBL/GenBank/DDBJ whole genome shotgun (WGS) entry which is preliminary data.</text>
</comment>
<evidence type="ECO:0000259" key="7">
    <source>
        <dbReference type="Pfam" id="PF00326"/>
    </source>
</evidence>
<keyword evidence="8" id="KW-0645">Protease</keyword>
<dbReference type="InterPro" id="IPR002470">
    <property type="entry name" value="Peptidase_S9A"/>
</dbReference>
<sequence length="648" mass="69156">MAAETGNSIIDTGELIARLVAAWGSWGPTMTPDADRVAFISDRSGLPQLWVQAVVTSGELPEPSLIRFCDDPVTAVTWSADSAWLACAVATDGGVRSQVWVVRPDGTDARRIAGDSEHHAELGPWTRSGHRVVVTVPSAEVGEPTRTFLVEPVTGHFEPLAVGELIHVLDLSVGEALVVIRDGRRGHEFCVVVDRLSDEDHPLMPPGEHGHAVTGATTAALIRPAPAGAEPGSPVVAYLATEVGAPRQRLVALPLAPDGWRGVPRVLAERADAELEALDADDAGRLLLLVWNCAGRSVIELYDTTTDECIPVAGLPGLVATSPVLSRDGSTVILSVEGPLRPRELWRLDTAAHSWTRVTQVPALAGMALAEPTLEHFTGEDGLRLSGWLYRAPGGARPRGAHAKPIDDAGEAESARSAGPAMLSLHGGPEAQERPTFNPQHQAMVAAGITVFAPNVRGSSGFGREFSHLDDVHRRQGAFDDVLAAARFLVDAGLADAGRIAVTGRSYGGYLTLAALAFSPGVFAAAIDICGMSHMMTFYRDTEPWIAAAAVTKYGHPEHDQKLLRRISPLVKVSNIDVPLLVAHGELDTNVPVNEARQVVAALRELGRPVEYLELAGEGHEYRRAESKLLLAETMVRFLLENLSRIEG</sequence>
<dbReference type="InterPro" id="IPR002471">
    <property type="entry name" value="Pept_S9_AS"/>
</dbReference>
<dbReference type="EMBL" id="JAFBBU010000001">
    <property type="protein sequence ID" value="MBM7472691.1"/>
    <property type="molecule type" value="Genomic_DNA"/>
</dbReference>
<dbReference type="Gene3D" id="3.40.50.1820">
    <property type="entry name" value="alpha/beta hydrolase"/>
    <property type="match status" value="1"/>
</dbReference>
<dbReference type="InterPro" id="IPR011042">
    <property type="entry name" value="6-blade_b-propeller_TolB-like"/>
</dbReference>